<accession>A0A1Z2XMT9</accession>
<keyword evidence="3" id="KW-0472">Membrane</keyword>
<dbReference type="AlphaFoldDB" id="A0A1Z2XMT9"/>
<dbReference type="EMBL" id="CP065321">
    <property type="protein sequence ID" value="QQR29055.1"/>
    <property type="molecule type" value="Genomic_DNA"/>
</dbReference>
<protein>
    <submittedName>
        <fullName evidence="5">Uncharacterized protein</fullName>
    </submittedName>
</protein>
<keyword evidence="6" id="KW-1185">Reference proteome</keyword>
<dbReference type="Proteomes" id="UP000596035">
    <property type="component" value="Chromosome"/>
</dbReference>
<evidence type="ECO:0000256" key="2">
    <source>
        <dbReference type="SAM" id="MobiDB-lite"/>
    </source>
</evidence>
<dbReference type="RefSeq" id="WP_066535720.1">
    <property type="nucleotide sequence ID" value="NZ_CP021422.1"/>
</dbReference>
<feature type="region of interest" description="Disordered" evidence="2">
    <location>
        <begin position="111"/>
        <end position="142"/>
    </location>
</feature>
<dbReference type="KEGG" id="amur:ADH66_03290"/>
<proteinExistence type="predicted"/>
<dbReference type="EMBL" id="CP021422">
    <property type="protein sequence ID" value="ASB39763.1"/>
    <property type="molecule type" value="Genomic_DNA"/>
</dbReference>
<dbReference type="Proteomes" id="UP000196710">
    <property type="component" value="Chromosome"/>
</dbReference>
<evidence type="ECO:0000313" key="5">
    <source>
        <dbReference type="EMBL" id="QQR29055.1"/>
    </source>
</evidence>
<reference evidence="6" key="2">
    <citation type="submission" date="2017-05" db="EMBL/GenBank/DDBJ databases">
        <title>Improved OligoMM genomes.</title>
        <authorList>
            <person name="Garzetti D."/>
        </authorList>
    </citation>
    <scope>NUCLEOTIDE SEQUENCE [LARGE SCALE GENOMIC DNA]</scope>
    <source>
        <strain evidence="6">KB18</strain>
    </source>
</reference>
<gene>
    <name evidence="4" type="ORF">ADH66_03290</name>
    <name evidence="5" type="ORF">I5Q82_13345</name>
</gene>
<evidence type="ECO:0000313" key="6">
    <source>
        <dbReference type="Proteomes" id="UP000196710"/>
    </source>
</evidence>
<keyword evidence="1" id="KW-0175">Coiled coil</keyword>
<reference evidence="5 7" key="3">
    <citation type="submission" date="2020-11" db="EMBL/GenBank/DDBJ databases">
        <title>Closed and high quality bacterial genomes of the OMM12 community.</title>
        <authorList>
            <person name="Marbouty M."/>
            <person name="Lamy-Besnier Q."/>
            <person name="Debarbieux L."/>
            <person name="Koszul R."/>
        </authorList>
    </citation>
    <scope>NUCLEOTIDE SEQUENCE [LARGE SCALE GENOMIC DNA]</scope>
    <source>
        <strain evidence="5 7">KB18</strain>
    </source>
</reference>
<evidence type="ECO:0000256" key="1">
    <source>
        <dbReference type="SAM" id="Coils"/>
    </source>
</evidence>
<feature type="compositionally biased region" description="Polar residues" evidence="2">
    <location>
        <begin position="130"/>
        <end position="142"/>
    </location>
</feature>
<evidence type="ECO:0000313" key="4">
    <source>
        <dbReference type="EMBL" id="ASB39763.1"/>
    </source>
</evidence>
<evidence type="ECO:0000313" key="7">
    <source>
        <dbReference type="Proteomes" id="UP000596035"/>
    </source>
</evidence>
<keyword evidence="3" id="KW-1133">Transmembrane helix</keyword>
<organism evidence="5 7">
    <name type="scientific">Acutalibacter muris</name>
    <dbReference type="NCBI Taxonomy" id="1796620"/>
    <lineage>
        <taxon>Bacteria</taxon>
        <taxon>Bacillati</taxon>
        <taxon>Bacillota</taxon>
        <taxon>Clostridia</taxon>
        <taxon>Eubacteriales</taxon>
        <taxon>Acutalibacteraceae</taxon>
        <taxon>Acutalibacter</taxon>
    </lineage>
</organism>
<sequence>MAHGNQERQFPIWEMLAAVAAILGVVSSVFFYFDAKRSTENKIVEVLAERYESVDREMSYEQALEAVDKNFAILKDEYSKLQTLNDDLQKENRLLREENIQLKLEGNEIQVPDTSGNRVPAMKPQDVAPTEQTLPTVDQPSNGNEARVLKISINPDIQIHENYYYEYPDPNNPSSNIIINFGKGISGTFLYSRELTTQERIDYSHSGKLYDNDGNEIGQEGNWPTFWSEPDGKFAVEFPQNLPAGHYTYELNLIISGQSVSDKIGFDIS</sequence>
<name>A0A1Z2XMT9_9FIRM</name>
<feature type="transmembrane region" description="Helical" evidence="3">
    <location>
        <begin position="12"/>
        <end position="33"/>
    </location>
</feature>
<keyword evidence="3" id="KW-0812">Transmembrane</keyword>
<evidence type="ECO:0000256" key="3">
    <source>
        <dbReference type="SAM" id="Phobius"/>
    </source>
</evidence>
<reference evidence="4" key="1">
    <citation type="journal article" date="2017" name="Genome Announc.">
        <title>High-Quality Whole-Genome Sequences of the Oligo-Mouse-Microbiota Bacterial Community.</title>
        <authorList>
            <person name="Garzetti D."/>
            <person name="Brugiroux S."/>
            <person name="Bunk B."/>
            <person name="Pukall R."/>
            <person name="McCoy K.D."/>
            <person name="Macpherson A.J."/>
            <person name="Stecher B."/>
        </authorList>
    </citation>
    <scope>NUCLEOTIDE SEQUENCE</scope>
    <source>
        <strain evidence="4">KB18</strain>
    </source>
</reference>
<feature type="coiled-coil region" evidence="1">
    <location>
        <begin position="71"/>
        <end position="105"/>
    </location>
</feature>